<comment type="caution">
    <text evidence="1">The sequence shown here is derived from an EMBL/GenBank/DDBJ whole genome shotgun (WGS) entry which is preliminary data.</text>
</comment>
<sequence length="298" mass="33731">MFTWSRGRVSDGLIADINITQVQSLFPDVCHVFDAYGQLPLAVLYGDLEAVGLIDPKAPRPLTTCYREISTHPILPGPQLLATRHDKIFSPTAKDRPMLAHLTKLLMAFSTILIDIGSTWGDTYCSVVRWHWIVLNHLFQLRWLLDQATDHRPREPRVLEDRVRQVFLHAERLKKMTAKMEVSFAAIPCVAAEHLGIDNEIILPRIITAQDGKRLAQLRYTAKKEITDMTSKLVALNTKVIVFLDGVRNRSCEVVVKIDRLGATFGQLLNKERDRLPIGVEGQTGPLETAWWPSKARL</sequence>
<organism evidence="1 2">
    <name type="scientific">Fusarium decemcellulare</name>
    <dbReference type="NCBI Taxonomy" id="57161"/>
    <lineage>
        <taxon>Eukaryota</taxon>
        <taxon>Fungi</taxon>
        <taxon>Dikarya</taxon>
        <taxon>Ascomycota</taxon>
        <taxon>Pezizomycotina</taxon>
        <taxon>Sordariomycetes</taxon>
        <taxon>Hypocreomycetidae</taxon>
        <taxon>Hypocreales</taxon>
        <taxon>Nectriaceae</taxon>
        <taxon>Fusarium</taxon>
        <taxon>Fusarium decemcellulare species complex</taxon>
    </lineage>
</organism>
<evidence type="ECO:0000313" key="2">
    <source>
        <dbReference type="Proteomes" id="UP001148629"/>
    </source>
</evidence>
<dbReference type="Proteomes" id="UP001148629">
    <property type="component" value="Unassembled WGS sequence"/>
</dbReference>
<protein>
    <submittedName>
        <fullName evidence="1">Uncharacterized protein</fullName>
    </submittedName>
</protein>
<name>A0ACC1S111_9HYPO</name>
<evidence type="ECO:0000313" key="1">
    <source>
        <dbReference type="EMBL" id="KAJ3529842.1"/>
    </source>
</evidence>
<keyword evidence="2" id="KW-1185">Reference proteome</keyword>
<proteinExistence type="predicted"/>
<accession>A0ACC1S111</accession>
<reference evidence="1" key="1">
    <citation type="submission" date="2022-08" db="EMBL/GenBank/DDBJ databases">
        <title>Genome Sequence of Fusarium decemcellulare.</title>
        <authorList>
            <person name="Buettner E."/>
        </authorList>
    </citation>
    <scope>NUCLEOTIDE SEQUENCE</scope>
    <source>
        <strain evidence="1">Babe19</strain>
    </source>
</reference>
<dbReference type="EMBL" id="JANRMS010001241">
    <property type="protein sequence ID" value="KAJ3529842.1"/>
    <property type="molecule type" value="Genomic_DNA"/>
</dbReference>
<gene>
    <name evidence="1" type="ORF">NM208_g9583</name>
</gene>